<dbReference type="Proteomes" id="UP001167796">
    <property type="component" value="Unassembled WGS sequence"/>
</dbReference>
<organism evidence="3 4">
    <name type="scientific">Hymenobacter mellowenesis</name>
    <dbReference type="NCBI Taxonomy" id="3063995"/>
    <lineage>
        <taxon>Bacteria</taxon>
        <taxon>Pseudomonadati</taxon>
        <taxon>Bacteroidota</taxon>
        <taxon>Cytophagia</taxon>
        <taxon>Cytophagales</taxon>
        <taxon>Hymenobacteraceae</taxon>
        <taxon>Hymenobacter</taxon>
    </lineage>
</organism>
<dbReference type="InterPro" id="IPR051199">
    <property type="entry name" value="LPS_LOS_Heptosyltrfase"/>
</dbReference>
<evidence type="ECO:0000256" key="1">
    <source>
        <dbReference type="ARBA" id="ARBA00022676"/>
    </source>
</evidence>
<dbReference type="RefSeq" id="WP_305011551.1">
    <property type="nucleotide sequence ID" value="NZ_JAUQSX010000005.1"/>
</dbReference>
<dbReference type="EC" id="2.4.-.-" evidence="3"/>
<dbReference type="PANTHER" id="PTHR30160:SF1">
    <property type="entry name" value="LIPOPOLYSACCHARIDE 1,2-N-ACETYLGLUCOSAMINETRANSFERASE-RELATED"/>
    <property type="match status" value="1"/>
</dbReference>
<protein>
    <submittedName>
        <fullName evidence="3">Glycosyltransferase family 9 protein</fullName>
        <ecNumber evidence="3">2.4.-.-</ecNumber>
    </submittedName>
</protein>
<keyword evidence="2 3" id="KW-0808">Transferase</keyword>
<comment type="caution">
    <text evidence="3">The sequence shown here is derived from an EMBL/GenBank/DDBJ whole genome shotgun (WGS) entry which is preliminary data.</text>
</comment>
<accession>A0ABT9AAK6</accession>
<dbReference type="PANTHER" id="PTHR30160">
    <property type="entry name" value="TETRAACYLDISACCHARIDE 4'-KINASE-RELATED"/>
    <property type="match status" value="1"/>
</dbReference>
<dbReference type="Gene3D" id="3.40.50.2000">
    <property type="entry name" value="Glycogen Phosphorylase B"/>
    <property type="match status" value="2"/>
</dbReference>
<dbReference type="CDD" id="cd03789">
    <property type="entry name" value="GT9_LPS_heptosyltransferase"/>
    <property type="match status" value="1"/>
</dbReference>
<evidence type="ECO:0000313" key="4">
    <source>
        <dbReference type="Proteomes" id="UP001167796"/>
    </source>
</evidence>
<dbReference type="EMBL" id="JAUQSX010000005">
    <property type="protein sequence ID" value="MDO7846865.1"/>
    <property type="molecule type" value="Genomic_DNA"/>
</dbReference>
<evidence type="ECO:0000313" key="3">
    <source>
        <dbReference type="EMBL" id="MDO7846865.1"/>
    </source>
</evidence>
<keyword evidence="4" id="KW-1185">Reference proteome</keyword>
<dbReference type="SUPFAM" id="SSF53756">
    <property type="entry name" value="UDP-Glycosyltransferase/glycogen phosphorylase"/>
    <property type="match status" value="1"/>
</dbReference>
<sequence>MSDSPQATLLIQTAFIGDVILMTALLEYLHHTEPATPVDVLVRRGNEGLLAGHPHVRRVLIWDKKHRKYAALWDLLRQIRAAKYGRVVTLQRFASTGFLTAFSKAKERIGFAKNPLSRFFTRRVPHHIGDGTHEVLRNLRLLNEELGMKNEELGTPDNSSFLIPHSSLSAASRPRLYPSAADEAAVAPYAAAGPYVCLAPTSVWFTKQYPEAKWLELLAALPAGLRVYLLGGPPDVGACERLAAASGRENVVSIAGKIGLLASAALMRGAVMNYVNDSAPMHLCSAVGAPVTAVFCSTVPAFGFGPLSPVSFVVETREPLACRPCGLHGHGACPLGHFRCAYGIEVGQLLLSMKN</sequence>
<evidence type="ECO:0000256" key="2">
    <source>
        <dbReference type="ARBA" id="ARBA00022679"/>
    </source>
</evidence>
<reference evidence="3" key="1">
    <citation type="submission" date="2023-07" db="EMBL/GenBank/DDBJ databases">
        <authorList>
            <person name="Kim M.K."/>
        </authorList>
    </citation>
    <scope>NUCLEOTIDE SEQUENCE</scope>
    <source>
        <strain evidence="3">M29</strain>
    </source>
</reference>
<proteinExistence type="predicted"/>
<dbReference type="InterPro" id="IPR002201">
    <property type="entry name" value="Glyco_trans_9"/>
</dbReference>
<keyword evidence="1 3" id="KW-0328">Glycosyltransferase</keyword>
<dbReference type="Pfam" id="PF01075">
    <property type="entry name" value="Glyco_transf_9"/>
    <property type="match status" value="1"/>
</dbReference>
<dbReference type="GO" id="GO:0016757">
    <property type="term" value="F:glycosyltransferase activity"/>
    <property type="evidence" value="ECO:0007669"/>
    <property type="project" value="UniProtKB-KW"/>
</dbReference>
<gene>
    <name evidence="3" type="ORF">Q5H92_10895</name>
</gene>
<name>A0ABT9AAK6_9BACT</name>